<evidence type="ECO:0000313" key="1">
    <source>
        <dbReference type="EMBL" id="MPN48742.1"/>
    </source>
</evidence>
<accession>A0A645ID46</accession>
<sequence>MSNTYVFDQSLTLKPIHIDEYALINDIPRETATRLLIQLNVQEISFTDVVRPQYLVIYLSYTDPVLNQAYQQALFMKWAGVIDEGAQPLVYTEASEKDKIINYLRSYHLKI</sequence>
<protein>
    <submittedName>
        <fullName evidence="1">Uncharacterized protein</fullName>
    </submittedName>
</protein>
<dbReference type="EMBL" id="VSSQ01111348">
    <property type="protein sequence ID" value="MPN48742.1"/>
    <property type="molecule type" value="Genomic_DNA"/>
</dbReference>
<reference evidence="1" key="1">
    <citation type="submission" date="2019-08" db="EMBL/GenBank/DDBJ databases">
        <authorList>
            <person name="Kucharzyk K."/>
            <person name="Murdoch R.W."/>
            <person name="Higgins S."/>
            <person name="Loffler F."/>
        </authorList>
    </citation>
    <scope>NUCLEOTIDE SEQUENCE</scope>
</reference>
<organism evidence="1">
    <name type="scientific">bioreactor metagenome</name>
    <dbReference type="NCBI Taxonomy" id="1076179"/>
    <lineage>
        <taxon>unclassified sequences</taxon>
        <taxon>metagenomes</taxon>
        <taxon>ecological metagenomes</taxon>
    </lineage>
</organism>
<gene>
    <name evidence="1" type="ORF">SDC9_196354</name>
</gene>
<name>A0A645ID46_9ZZZZ</name>
<dbReference type="AlphaFoldDB" id="A0A645ID46"/>
<proteinExistence type="predicted"/>
<comment type="caution">
    <text evidence="1">The sequence shown here is derived from an EMBL/GenBank/DDBJ whole genome shotgun (WGS) entry which is preliminary data.</text>
</comment>